<feature type="domain" description="Lon N-terminal" evidence="1">
    <location>
        <begin position="28"/>
        <end position="225"/>
    </location>
</feature>
<organism evidence="2 3">
    <name type="scientific">Sphaerotilus montanus</name>
    <dbReference type="NCBI Taxonomy" id="522889"/>
    <lineage>
        <taxon>Bacteria</taxon>
        <taxon>Pseudomonadati</taxon>
        <taxon>Pseudomonadota</taxon>
        <taxon>Betaproteobacteria</taxon>
        <taxon>Burkholderiales</taxon>
        <taxon>Sphaerotilaceae</taxon>
        <taxon>Sphaerotilus</taxon>
    </lineage>
</organism>
<dbReference type="Gene3D" id="2.30.130.40">
    <property type="entry name" value="LON domain-like"/>
    <property type="match status" value="1"/>
</dbReference>
<name>A0A7Y9QWL4_9BURK</name>
<evidence type="ECO:0000313" key="2">
    <source>
        <dbReference type="EMBL" id="NYG31939.1"/>
    </source>
</evidence>
<dbReference type="PANTHER" id="PTHR46732:SF8">
    <property type="entry name" value="ATP-DEPENDENT PROTEASE LA (LON) DOMAIN PROTEIN"/>
    <property type="match status" value="1"/>
</dbReference>
<dbReference type="InterPro" id="IPR046336">
    <property type="entry name" value="Lon_prtase_N_sf"/>
</dbReference>
<dbReference type="Gene3D" id="1.10.4060.10">
    <property type="entry name" value="BPP1347 like domain"/>
    <property type="match status" value="1"/>
</dbReference>
<dbReference type="Pfam" id="PF02190">
    <property type="entry name" value="LON_substr_bdg"/>
    <property type="match status" value="1"/>
</dbReference>
<dbReference type="SUPFAM" id="SSF88697">
    <property type="entry name" value="PUA domain-like"/>
    <property type="match status" value="1"/>
</dbReference>
<dbReference type="InterPro" id="IPR003111">
    <property type="entry name" value="Lon_prtase_N"/>
</dbReference>
<protein>
    <recommendedName>
        <fullName evidence="1">Lon N-terminal domain-containing protein</fullName>
    </recommendedName>
</protein>
<reference evidence="2 3" key="1">
    <citation type="submission" date="2020-07" db="EMBL/GenBank/DDBJ databases">
        <title>Genomic Encyclopedia of Archaeal and Bacterial Type Strains, Phase II (KMG-II): from individual species to whole genera.</title>
        <authorList>
            <person name="Goeker M."/>
        </authorList>
    </citation>
    <scope>NUCLEOTIDE SEQUENCE [LARGE SCALE GENOMIC DNA]</scope>
    <source>
        <strain evidence="2 3">DSM 21226</strain>
    </source>
</reference>
<dbReference type="PANTHER" id="PTHR46732">
    <property type="entry name" value="ATP-DEPENDENT PROTEASE LA (LON) DOMAIN PROTEIN"/>
    <property type="match status" value="1"/>
</dbReference>
<dbReference type="InterPro" id="IPR015947">
    <property type="entry name" value="PUA-like_sf"/>
</dbReference>
<dbReference type="PROSITE" id="PS51787">
    <property type="entry name" value="LON_N"/>
    <property type="match status" value="1"/>
</dbReference>
<dbReference type="Proteomes" id="UP000518288">
    <property type="component" value="Unassembled WGS sequence"/>
</dbReference>
<comment type="caution">
    <text evidence="2">The sequence shown here is derived from an EMBL/GenBank/DDBJ whole genome shotgun (WGS) entry which is preliminary data.</text>
</comment>
<dbReference type="SMART" id="SM00464">
    <property type="entry name" value="LON"/>
    <property type="match status" value="1"/>
</dbReference>
<keyword evidence="3" id="KW-1185">Reference proteome</keyword>
<evidence type="ECO:0000259" key="1">
    <source>
        <dbReference type="PROSITE" id="PS51787"/>
    </source>
</evidence>
<gene>
    <name evidence="2" type="ORF">BDD16_000925</name>
</gene>
<dbReference type="EMBL" id="JACCFH010000001">
    <property type="protein sequence ID" value="NYG31939.1"/>
    <property type="molecule type" value="Genomic_DNA"/>
</dbReference>
<sequence length="229" mass="25164">MTQPPAPERPVRSPPSAAAVRGAFGDLLPHLPLFPLGTVLFPQGLLALKIFEARYLDLITHCLRSGAPFGVVTLRQGTEIQGAAEAPVRFEHEGCLAEVIDCDSPQAGILQIRCRGLQRFTVSQVHQAPDGLWRADAVLQAADPVEPPRTEFQASITALQRAIDTLQVRDQTPFLAPHALDDAGWVANRWCEILPIPLPTRHKLMMLPDPHARLQLVDGFLRRHGIISD</sequence>
<evidence type="ECO:0000313" key="3">
    <source>
        <dbReference type="Proteomes" id="UP000518288"/>
    </source>
</evidence>
<dbReference type="AlphaFoldDB" id="A0A7Y9QWL4"/>
<dbReference type="RefSeq" id="WP_179632883.1">
    <property type="nucleotide sequence ID" value="NZ_JACCFH010000001.1"/>
</dbReference>
<accession>A0A7Y9QWL4</accession>
<proteinExistence type="predicted"/>